<feature type="domain" description="DUF8056" evidence="3">
    <location>
        <begin position="19"/>
        <end position="183"/>
    </location>
</feature>
<dbReference type="RefSeq" id="WP_254268282.1">
    <property type="nucleotide sequence ID" value="NZ_CP100400.1"/>
</dbReference>
<proteinExistence type="predicted"/>
<feature type="transmembrane region" description="Helical" evidence="2">
    <location>
        <begin position="43"/>
        <end position="66"/>
    </location>
</feature>
<dbReference type="Pfam" id="PF26243">
    <property type="entry name" value="DUF8056"/>
    <property type="match status" value="1"/>
</dbReference>
<sequence length="183" mass="18955">MGDAQTGTEPEEPRTETDGSRSVLVAAFRRSFAGTDSRLLKSYVVVSALLGALVGVLLLLAIPVWVFNTAGGSELATFSRAFLVVAGVLLLVALAAPVYSAGQRHARGTASARADASLALAGYVFVLSLYVSLLISAPPGQRETPPALVAPAVEFLYSLPATYAVAPPLLAAALILVVHRVAR</sequence>
<evidence type="ECO:0000256" key="1">
    <source>
        <dbReference type="SAM" id="MobiDB-lite"/>
    </source>
</evidence>
<protein>
    <recommendedName>
        <fullName evidence="3">DUF8056 domain-containing protein</fullName>
    </recommendedName>
</protein>
<dbReference type="Proteomes" id="UP001595945">
    <property type="component" value="Unassembled WGS sequence"/>
</dbReference>
<evidence type="ECO:0000259" key="3">
    <source>
        <dbReference type="Pfam" id="PF26243"/>
    </source>
</evidence>
<feature type="transmembrane region" description="Helical" evidence="2">
    <location>
        <begin position="155"/>
        <end position="178"/>
    </location>
</feature>
<accession>A0ABD5Q5W8</accession>
<comment type="caution">
    <text evidence="4">The sequence shown here is derived from an EMBL/GenBank/DDBJ whole genome shotgun (WGS) entry which is preliminary data.</text>
</comment>
<keyword evidence="2" id="KW-1133">Transmembrane helix</keyword>
<dbReference type="AlphaFoldDB" id="A0ABD5Q5W8"/>
<evidence type="ECO:0000313" key="4">
    <source>
        <dbReference type="EMBL" id="MFC4826091.1"/>
    </source>
</evidence>
<keyword evidence="5" id="KW-1185">Reference proteome</keyword>
<evidence type="ECO:0000313" key="5">
    <source>
        <dbReference type="Proteomes" id="UP001595945"/>
    </source>
</evidence>
<evidence type="ECO:0000256" key="2">
    <source>
        <dbReference type="SAM" id="Phobius"/>
    </source>
</evidence>
<dbReference type="EMBL" id="JBHSHT010000002">
    <property type="protein sequence ID" value="MFC4826091.1"/>
    <property type="molecule type" value="Genomic_DNA"/>
</dbReference>
<feature type="transmembrane region" description="Helical" evidence="2">
    <location>
        <begin position="114"/>
        <end position="135"/>
    </location>
</feature>
<keyword evidence="2" id="KW-0472">Membrane</keyword>
<dbReference type="InterPro" id="IPR058369">
    <property type="entry name" value="DUF8056"/>
</dbReference>
<feature type="transmembrane region" description="Helical" evidence="2">
    <location>
        <begin position="78"/>
        <end position="102"/>
    </location>
</feature>
<reference evidence="4 5" key="1">
    <citation type="journal article" date="2019" name="Int. J. Syst. Evol. Microbiol.">
        <title>The Global Catalogue of Microorganisms (GCM) 10K type strain sequencing project: providing services to taxonomists for standard genome sequencing and annotation.</title>
        <authorList>
            <consortium name="The Broad Institute Genomics Platform"/>
            <consortium name="The Broad Institute Genome Sequencing Center for Infectious Disease"/>
            <person name="Wu L."/>
            <person name="Ma J."/>
        </authorList>
    </citation>
    <scope>NUCLEOTIDE SEQUENCE [LARGE SCALE GENOMIC DNA]</scope>
    <source>
        <strain evidence="4 5">XZYJ18</strain>
    </source>
</reference>
<feature type="region of interest" description="Disordered" evidence="1">
    <location>
        <begin position="1"/>
        <end position="20"/>
    </location>
</feature>
<name>A0ABD5Q5W8_9EURY</name>
<keyword evidence="2" id="KW-0812">Transmembrane</keyword>
<dbReference type="GeneID" id="73046816"/>
<gene>
    <name evidence="4" type="ORF">ACFO9K_17700</name>
</gene>
<organism evidence="4 5">
    <name type="scientific">Halorussus aquaticus</name>
    <dbReference type="NCBI Taxonomy" id="2953748"/>
    <lineage>
        <taxon>Archaea</taxon>
        <taxon>Methanobacteriati</taxon>
        <taxon>Methanobacteriota</taxon>
        <taxon>Stenosarchaea group</taxon>
        <taxon>Halobacteria</taxon>
        <taxon>Halobacteriales</taxon>
        <taxon>Haladaptataceae</taxon>
        <taxon>Halorussus</taxon>
    </lineage>
</organism>